<proteinExistence type="inferred from homology"/>
<evidence type="ECO:0000313" key="4">
    <source>
        <dbReference type="EMBL" id="MDT2736298.1"/>
    </source>
</evidence>
<evidence type="ECO:0000256" key="1">
    <source>
        <dbReference type="ARBA" id="ARBA00023125"/>
    </source>
</evidence>
<dbReference type="SUPFAM" id="SSF82607">
    <property type="entry name" value="YbaB-like"/>
    <property type="match status" value="1"/>
</dbReference>
<dbReference type="NCBIfam" id="TIGR00103">
    <property type="entry name" value="DNA_YbaB_EbfC"/>
    <property type="match status" value="1"/>
</dbReference>
<gene>
    <name evidence="4" type="ORF">P7H00_03985</name>
</gene>
<dbReference type="InterPro" id="IPR036894">
    <property type="entry name" value="YbaB-like_sf"/>
</dbReference>
<dbReference type="InterPro" id="IPR004401">
    <property type="entry name" value="YbaB/EbfC"/>
</dbReference>
<name>A0AAE4HZS4_9ENTE</name>
<comment type="function">
    <text evidence="2">Binds to DNA and alters its conformation. May be involved in regulation of gene expression, nucleoid organization and DNA protection.</text>
</comment>
<dbReference type="RefSeq" id="WP_083507482.1">
    <property type="nucleotide sequence ID" value="NZ_BAAAXL010000027.1"/>
</dbReference>
<accession>A0AAE4HZS4</accession>
<dbReference type="GO" id="GO:0043590">
    <property type="term" value="C:bacterial nucleoid"/>
    <property type="evidence" value="ECO:0007669"/>
    <property type="project" value="UniProtKB-UniRule"/>
</dbReference>
<sequence>MMRGMGNMQGMMKQMQKMQKEMVKAQDELNATEFTGSSTNDLVTVTFTGDKQMKSMAINLELIDPEDPEMLQDMIVLAVNDAIAKITKETDQTMGKYTKGLPGM</sequence>
<keyword evidence="2" id="KW-0963">Cytoplasm</keyword>
<organism evidence="4 5">
    <name type="scientific">Enterococcus pseudoavium</name>
    <dbReference type="NCBI Taxonomy" id="44007"/>
    <lineage>
        <taxon>Bacteria</taxon>
        <taxon>Bacillati</taxon>
        <taxon>Bacillota</taxon>
        <taxon>Bacilli</taxon>
        <taxon>Lactobacillales</taxon>
        <taxon>Enterococcaceae</taxon>
        <taxon>Enterococcus</taxon>
    </lineage>
</organism>
<keyword evidence="1 2" id="KW-0238">DNA-binding</keyword>
<dbReference type="HAMAP" id="MF_00274">
    <property type="entry name" value="DNA_YbaB_EbfC"/>
    <property type="match status" value="1"/>
</dbReference>
<evidence type="ECO:0000256" key="3">
    <source>
        <dbReference type="SAM" id="MobiDB-lite"/>
    </source>
</evidence>
<dbReference type="AlphaFoldDB" id="A0AAE4HZS4"/>
<comment type="similarity">
    <text evidence="2">Belongs to the YbaB/EbfC family.</text>
</comment>
<reference evidence="4" key="1">
    <citation type="submission" date="2023-03" db="EMBL/GenBank/DDBJ databases">
        <authorList>
            <person name="Shen W."/>
            <person name="Cai J."/>
        </authorList>
    </citation>
    <scope>NUCLEOTIDE SEQUENCE</scope>
    <source>
        <strain evidence="4">P69-2</strain>
    </source>
</reference>
<comment type="subcellular location">
    <subcellularLocation>
        <location evidence="2">Cytoplasm</location>
        <location evidence="2">Nucleoid</location>
    </subcellularLocation>
</comment>
<comment type="subunit">
    <text evidence="2">Homodimer.</text>
</comment>
<comment type="caution">
    <text evidence="4">The sequence shown here is derived from an EMBL/GenBank/DDBJ whole genome shotgun (WGS) entry which is preliminary data.</text>
</comment>
<protein>
    <recommendedName>
        <fullName evidence="2">Nucleoid-associated protein P7H00_03985</fullName>
    </recommendedName>
</protein>
<dbReference type="Proteomes" id="UP001180842">
    <property type="component" value="Unassembled WGS sequence"/>
</dbReference>
<dbReference type="PANTHER" id="PTHR33449:SF1">
    <property type="entry name" value="NUCLEOID-ASSOCIATED PROTEIN YBAB"/>
    <property type="match status" value="1"/>
</dbReference>
<dbReference type="GO" id="GO:0005829">
    <property type="term" value="C:cytosol"/>
    <property type="evidence" value="ECO:0007669"/>
    <property type="project" value="TreeGrafter"/>
</dbReference>
<dbReference type="GO" id="GO:0003677">
    <property type="term" value="F:DNA binding"/>
    <property type="evidence" value="ECO:0007669"/>
    <property type="project" value="UniProtKB-UniRule"/>
</dbReference>
<dbReference type="PIRSF" id="PIRSF004555">
    <property type="entry name" value="UCP004555"/>
    <property type="match status" value="1"/>
</dbReference>
<evidence type="ECO:0000313" key="5">
    <source>
        <dbReference type="Proteomes" id="UP001180842"/>
    </source>
</evidence>
<dbReference type="PANTHER" id="PTHR33449">
    <property type="entry name" value="NUCLEOID-ASSOCIATED PROTEIN YBAB"/>
    <property type="match status" value="1"/>
</dbReference>
<dbReference type="Pfam" id="PF02575">
    <property type="entry name" value="YbaB_DNA_bd"/>
    <property type="match status" value="1"/>
</dbReference>
<feature type="region of interest" description="Disordered" evidence="3">
    <location>
        <begin position="1"/>
        <end position="24"/>
    </location>
</feature>
<dbReference type="EMBL" id="JARQAI010000003">
    <property type="protein sequence ID" value="MDT2736298.1"/>
    <property type="molecule type" value="Genomic_DNA"/>
</dbReference>
<dbReference type="Gene3D" id="3.30.1310.10">
    <property type="entry name" value="Nucleoid-associated protein YbaB-like domain"/>
    <property type="match status" value="1"/>
</dbReference>
<evidence type="ECO:0000256" key="2">
    <source>
        <dbReference type="HAMAP-Rule" id="MF_00274"/>
    </source>
</evidence>
<feature type="compositionally biased region" description="Low complexity" evidence="3">
    <location>
        <begin position="1"/>
        <end position="17"/>
    </location>
</feature>